<evidence type="ECO:0000313" key="5">
    <source>
        <dbReference type="Proteomes" id="UP001521222"/>
    </source>
</evidence>
<dbReference type="Proteomes" id="UP001521222">
    <property type="component" value="Unassembled WGS sequence"/>
</dbReference>
<comment type="caution">
    <text evidence="4">The sequence shown here is derived from an EMBL/GenBank/DDBJ whole genome shotgun (WGS) entry which is preliminary data.</text>
</comment>
<dbReference type="PANTHER" id="PTHR43329">
    <property type="entry name" value="EPOXIDE HYDROLASE"/>
    <property type="match status" value="1"/>
</dbReference>
<evidence type="ECO:0000259" key="3">
    <source>
        <dbReference type="Pfam" id="PF00561"/>
    </source>
</evidence>
<dbReference type="EMBL" id="JAKIXB020000013">
    <property type="protein sequence ID" value="KAL1603076.1"/>
    <property type="molecule type" value="Genomic_DNA"/>
</dbReference>
<accession>A0ABR3RF68</accession>
<proteinExistence type="inferred from homology"/>
<gene>
    <name evidence="4" type="ORF">SLS59_004733</name>
</gene>
<reference evidence="4 5" key="1">
    <citation type="submission" date="2024-02" db="EMBL/GenBank/DDBJ databases">
        <title>De novo assembly and annotation of 12 fungi associated with fruit tree decline syndrome in Ontario, Canada.</title>
        <authorList>
            <person name="Sulman M."/>
            <person name="Ellouze W."/>
            <person name="Ilyukhin E."/>
        </authorList>
    </citation>
    <scope>NUCLEOTIDE SEQUENCE [LARGE SCALE GENOMIC DNA]</scope>
    <source>
        <strain evidence="4 5">M97-236</strain>
    </source>
</reference>
<organism evidence="4 5">
    <name type="scientific">Nothophoma quercina</name>
    <dbReference type="NCBI Taxonomy" id="749835"/>
    <lineage>
        <taxon>Eukaryota</taxon>
        <taxon>Fungi</taxon>
        <taxon>Dikarya</taxon>
        <taxon>Ascomycota</taxon>
        <taxon>Pezizomycotina</taxon>
        <taxon>Dothideomycetes</taxon>
        <taxon>Pleosporomycetidae</taxon>
        <taxon>Pleosporales</taxon>
        <taxon>Pleosporineae</taxon>
        <taxon>Didymellaceae</taxon>
        <taxon>Nothophoma</taxon>
    </lineage>
</organism>
<evidence type="ECO:0000313" key="4">
    <source>
        <dbReference type="EMBL" id="KAL1603076.1"/>
    </source>
</evidence>
<dbReference type="Pfam" id="PF00561">
    <property type="entry name" value="Abhydrolase_1"/>
    <property type="match status" value="1"/>
</dbReference>
<dbReference type="InterPro" id="IPR000639">
    <property type="entry name" value="Epox_hydrolase-like"/>
</dbReference>
<comment type="similarity">
    <text evidence="2">Belongs to the AB hydrolase superfamily. Epoxide hydrolase family.</text>
</comment>
<dbReference type="Gene3D" id="3.40.50.1820">
    <property type="entry name" value="alpha/beta hydrolase"/>
    <property type="match status" value="1"/>
</dbReference>
<evidence type="ECO:0000256" key="2">
    <source>
        <dbReference type="ARBA" id="ARBA00038334"/>
    </source>
</evidence>
<sequence>MDNFDKKTFKVSRGFTYTYYTSPGNRNLPALLFQHGWPDQAAMWAGIAYRLIDLDFPIVIPDMLGYAGSSKPTDPSAYTWNALTSDLIEILDAEGVGNVISVGHDWGSAAASRLYHYYTSRVVGLVNLNAAYMTPGRASWDLEALNSATEKEFGYPFFSYWSVFAAADGPAILKENVERLYHVMHGEGETMKKYFCGENAMREYLTNGGEKIKLRAYAQDEGFKKEFVERFTRDGFEAPQCWYVAMNEDFQHKVDKHLPAAVDKVNVPALYIGAKDDAVCRPEAADSLVEQGLLPDYTITGLIDASHWVPYEKPEEVVARLRPWLQQKFLQ</sequence>
<keyword evidence="1" id="KW-0378">Hydrolase</keyword>
<dbReference type="InterPro" id="IPR029058">
    <property type="entry name" value="AB_hydrolase_fold"/>
</dbReference>
<feature type="domain" description="AB hydrolase-1" evidence="3">
    <location>
        <begin position="29"/>
        <end position="314"/>
    </location>
</feature>
<keyword evidence="5" id="KW-1185">Reference proteome</keyword>
<protein>
    <recommendedName>
        <fullName evidence="3">AB hydrolase-1 domain-containing protein</fullName>
    </recommendedName>
</protein>
<name>A0ABR3RF68_9PLEO</name>
<dbReference type="PRINTS" id="PR00412">
    <property type="entry name" value="EPOXHYDRLASE"/>
</dbReference>
<dbReference type="InterPro" id="IPR000073">
    <property type="entry name" value="AB_hydrolase_1"/>
</dbReference>
<dbReference type="SUPFAM" id="SSF53474">
    <property type="entry name" value="alpha/beta-Hydrolases"/>
    <property type="match status" value="1"/>
</dbReference>
<evidence type="ECO:0000256" key="1">
    <source>
        <dbReference type="ARBA" id="ARBA00022801"/>
    </source>
</evidence>